<organism evidence="1 2">
    <name type="scientific">Biomphalaria glabrata</name>
    <name type="common">Bloodfluke planorb</name>
    <name type="synonym">Freshwater snail</name>
    <dbReference type="NCBI Taxonomy" id="6526"/>
    <lineage>
        <taxon>Eukaryota</taxon>
        <taxon>Metazoa</taxon>
        <taxon>Spiralia</taxon>
        <taxon>Lophotrochozoa</taxon>
        <taxon>Mollusca</taxon>
        <taxon>Gastropoda</taxon>
        <taxon>Heterobranchia</taxon>
        <taxon>Euthyneura</taxon>
        <taxon>Panpulmonata</taxon>
        <taxon>Hygrophila</taxon>
        <taxon>Lymnaeoidea</taxon>
        <taxon>Planorbidae</taxon>
        <taxon>Biomphalaria</taxon>
    </lineage>
</organism>
<dbReference type="Pfam" id="PF07163">
    <property type="entry name" value="Pex26"/>
    <property type="match status" value="1"/>
</dbReference>
<dbReference type="Proteomes" id="UP001165740">
    <property type="component" value="Chromosome 4"/>
</dbReference>
<keyword evidence="1" id="KW-1185">Reference proteome</keyword>
<dbReference type="RefSeq" id="XP_055883970.1">
    <property type="nucleotide sequence ID" value="XM_056027995.1"/>
</dbReference>
<evidence type="ECO:0000313" key="2">
    <source>
        <dbReference type="RefSeq" id="XP_055883968.1"/>
    </source>
</evidence>
<reference evidence="2 3" key="1">
    <citation type="submission" date="2025-04" db="UniProtKB">
        <authorList>
            <consortium name="RefSeq"/>
        </authorList>
    </citation>
    <scope>IDENTIFICATION</scope>
</reference>
<name>A0A9W3A9X8_BIOGL</name>
<dbReference type="GO" id="GO:0051117">
    <property type="term" value="F:ATPase binding"/>
    <property type="evidence" value="ECO:0007669"/>
    <property type="project" value="TreeGrafter"/>
</dbReference>
<accession>A0A9W3A9X8</accession>
<dbReference type="RefSeq" id="XP_055883968.1">
    <property type="nucleotide sequence ID" value="XM_056027993.1"/>
</dbReference>
<dbReference type="OrthoDB" id="5954192at2759"/>
<dbReference type="InterPro" id="IPR010797">
    <property type="entry name" value="Pex26"/>
</dbReference>
<dbReference type="GO" id="GO:0045046">
    <property type="term" value="P:protein import into peroxisome membrane"/>
    <property type="evidence" value="ECO:0007669"/>
    <property type="project" value="InterPro"/>
</dbReference>
<dbReference type="PANTHER" id="PTHR16262">
    <property type="entry name" value="PEROXISOME ASSEMBLY PROTEIN 26"/>
    <property type="match status" value="1"/>
</dbReference>
<dbReference type="GeneID" id="106051158"/>
<evidence type="ECO:0000313" key="3">
    <source>
        <dbReference type="RefSeq" id="XP_055883969.1"/>
    </source>
</evidence>
<dbReference type="GO" id="GO:0044877">
    <property type="term" value="F:protein-containing complex binding"/>
    <property type="evidence" value="ECO:0007669"/>
    <property type="project" value="InterPro"/>
</dbReference>
<dbReference type="RefSeq" id="XP_055883969.1">
    <property type="nucleotide sequence ID" value="XM_056027994.1"/>
</dbReference>
<dbReference type="PANTHER" id="PTHR16262:SF2">
    <property type="entry name" value="PEROXISOME ASSEMBLY PROTEIN 26"/>
    <property type="match status" value="1"/>
</dbReference>
<dbReference type="GO" id="GO:0005778">
    <property type="term" value="C:peroxisomal membrane"/>
    <property type="evidence" value="ECO:0007669"/>
    <property type="project" value="InterPro"/>
</dbReference>
<dbReference type="OMA" id="MANREYC"/>
<dbReference type="RefSeq" id="XP_055883971.1">
    <property type="nucleotide sequence ID" value="XM_056027996.1"/>
</dbReference>
<sequence length="313" mass="35476">MNQLHLNKQLSDAVDLFVMAKFADCFYACADVIKTAKFEPEHQHQSNEEVIEAAIALGIQALAETDNWHHVISFIIDTYGSIELCPPRIVQVCILLHAHVKEYLPCHKLVQTWLKNPQNLNHSQCSKVVRIYAHHILCPTGSYETLQEVINSCPSLSDSDRAALQKLPQARRFESPKTLPLENFKETMHPGHHSIQEISPAEEKKARFHLTDTNTDTKCNLNIVRNQKDKSRSTFADLPSKGVSMLTTLCKTIFVTARTFVESQKSIGLIIMGMLAFYAIIQTQSADPVSSLGRLVILWKFFISRLKQFSFNK</sequence>
<gene>
    <name evidence="2 3 4 5" type="primary">LOC106051158</name>
</gene>
<dbReference type="AlphaFoldDB" id="A0A9W3A9X8"/>
<evidence type="ECO:0000313" key="5">
    <source>
        <dbReference type="RefSeq" id="XP_055883971.1"/>
    </source>
</evidence>
<dbReference type="GO" id="GO:0016558">
    <property type="term" value="P:protein import into peroxisome matrix"/>
    <property type="evidence" value="ECO:0007669"/>
    <property type="project" value="TreeGrafter"/>
</dbReference>
<evidence type="ECO:0000313" key="1">
    <source>
        <dbReference type="Proteomes" id="UP001165740"/>
    </source>
</evidence>
<evidence type="ECO:0000313" key="4">
    <source>
        <dbReference type="RefSeq" id="XP_055883970.1"/>
    </source>
</evidence>
<proteinExistence type="predicted"/>
<protein>
    <submittedName>
        <fullName evidence="2 3">Peroxisome assembly protein 26-like isoform X1</fullName>
    </submittedName>
</protein>